<comment type="caution">
    <text evidence="1">The sequence shown here is derived from an EMBL/GenBank/DDBJ whole genome shotgun (WGS) entry which is preliminary data.</text>
</comment>
<name>A0ABW0KME0_9BACT</name>
<dbReference type="RefSeq" id="WP_377164919.1">
    <property type="nucleotide sequence ID" value="NZ_JBHSMQ010000002.1"/>
</dbReference>
<keyword evidence="2" id="KW-1185">Reference proteome</keyword>
<proteinExistence type="predicted"/>
<sequence>MASIPLLNSILAASAGLLPNVPFKVMSSRYCLICGVIAIVSDNESKVFEGRAIQ</sequence>
<evidence type="ECO:0000313" key="1">
    <source>
        <dbReference type="EMBL" id="MFC5454638.1"/>
    </source>
</evidence>
<dbReference type="EMBL" id="JBHSMQ010000002">
    <property type="protein sequence ID" value="MFC5454638.1"/>
    <property type="molecule type" value="Genomic_DNA"/>
</dbReference>
<organism evidence="1 2">
    <name type="scientific">Prosthecobacter fluviatilis</name>
    <dbReference type="NCBI Taxonomy" id="445931"/>
    <lineage>
        <taxon>Bacteria</taxon>
        <taxon>Pseudomonadati</taxon>
        <taxon>Verrucomicrobiota</taxon>
        <taxon>Verrucomicrobiia</taxon>
        <taxon>Verrucomicrobiales</taxon>
        <taxon>Verrucomicrobiaceae</taxon>
        <taxon>Prosthecobacter</taxon>
    </lineage>
</organism>
<protein>
    <submittedName>
        <fullName evidence="1">Uncharacterized protein</fullName>
    </submittedName>
</protein>
<accession>A0ABW0KME0</accession>
<gene>
    <name evidence="1" type="ORF">ACFQDI_07240</name>
</gene>
<dbReference type="Proteomes" id="UP001596052">
    <property type="component" value="Unassembled WGS sequence"/>
</dbReference>
<evidence type="ECO:0000313" key="2">
    <source>
        <dbReference type="Proteomes" id="UP001596052"/>
    </source>
</evidence>
<reference evidence="2" key="1">
    <citation type="journal article" date="2019" name="Int. J. Syst. Evol. Microbiol.">
        <title>The Global Catalogue of Microorganisms (GCM) 10K type strain sequencing project: providing services to taxonomists for standard genome sequencing and annotation.</title>
        <authorList>
            <consortium name="The Broad Institute Genomics Platform"/>
            <consortium name="The Broad Institute Genome Sequencing Center for Infectious Disease"/>
            <person name="Wu L."/>
            <person name="Ma J."/>
        </authorList>
    </citation>
    <scope>NUCLEOTIDE SEQUENCE [LARGE SCALE GENOMIC DNA]</scope>
    <source>
        <strain evidence="2">CGMCC 4.1469</strain>
    </source>
</reference>